<name>M6Q6M8_9LEPT</name>
<accession>M6Q6M8</accession>
<keyword evidence="3" id="KW-1185">Reference proteome</keyword>
<evidence type="ECO:0000313" key="3">
    <source>
        <dbReference type="Proteomes" id="UP000012118"/>
    </source>
</evidence>
<dbReference type="AlphaFoldDB" id="M6Q6M8"/>
<organism evidence="2 3">
    <name type="scientific">Leptospira weilii str. UI 13098</name>
    <dbReference type="NCBI Taxonomy" id="1088542"/>
    <lineage>
        <taxon>Bacteria</taxon>
        <taxon>Pseudomonadati</taxon>
        <taxon>Spirochaetota</taxon>
        <taxon>Spirochaetia</taxon>
        <taxon>Leptospirales</taxon>
        <taxon>Leptospiraceae</taxon>
        <taxon>Leptospira</taxon>
    </lineage>
</organism>
<proteinExistence type="predicted"/>
<reference evidence="2 3" key="1">
    <citation type="submission" date="2013-01" db="EMBL/GenBank/DDBJ databases">
        <authorList>
            <person name="Harkins D.M."/>
            <person name="Durkin A.S."/>
            <person name="Brinkac L.M."/>
            <person name="Haft D.H."/>
            <person name="Selengut J.D."/>
            <person name="Sanka R."/>
            <person name="DePew J."/>
            <person name="Purushe J."/>
            <person name="Chanthongthip A."/>
            <person name="Lattana O."/>
            <person name="Phetsouvanh R."/>
            <person name="Newton P.N."/>
            <person name="Vinetz J.M."/>
            <person name="Sutton G.G."/>
            <person name="Nierman W.C."/>
            <person name="Fouts D.E."/>
        </authorList>
    </citation>
    <scope>NUCLEOTIDE SEQUENCE [LARGE SCALE GENOMIC DNA]</scope>
    <source>
        <strain evidence="2 3">UI 13098</strain>
    </source>
</reference>
<evidence type="ECO:0000256" key="1">
    <source>
        <dbReference type="SAM" id="Phobius"/>
    </source>
</evidence>
<keyword evidence="1" id="KW-0812">Transmembrane</keyword>
<comment type="caution">
    <text evidence="2">The sequence shown here is derived from an EMBL/GenBank/DDBJ whole genome shotgun (WGS) entry which is preliminary data.</text>
</comment>
<keyword evidence="1" id="KW-0472">Membrane</keyword>
<evidence type="ECO:0000313" key="2">
    <source>
        <dbReference type="EMBL" id="EMN88840.1"/>
    </source>
</evidence>
<dbReference type="Proteomes" id="UP000012118">
    <property type="component" value="Unassembled WGS sequence"/>
</dbReference>
<gene>
    <name evidence="2" type="ORF">LEP1GSC108_1255</name>
</gene>
<sequence length="59" mass="7192">MGRCLGRFRRFWDRFLIESKLYATIQFFIEVLSFETFILTVSISFFAKTFIESKKLWLL</sequence>
<feature type="transmembrane region" description="Helical" evidence="1">
    <location>
        <begin position="21"/>
        <end position="47"/>
    </location>
</feature>
<dbReference type="EMBL" id="AHNU02000073">
    <property type="protein sequence ID" value="EMN88840.1"/>
    <property type="molecule type" value="Genomic_DNA"/>
</dbReference>
<keyword evidence="1" id="KW-1133">Transmembrane helix</keyword>
<protein>
    <submittedName>
        <fullName evidence="2">Uncharacterized protein</fullName>
    </submittedName>
</protein>